<dbReference type="AlphaFoldDB" id="A0A6V8K3V2"/>
<evidence type="ECO:0000256" key="1">
    <source>
        <dbReference type="SAM" id="MobiDB-lite"/>
    </source>
</evidence>
<reference evidence="2 3" key="2">
    <citation type="submission" date="2020-03" db="EMBL/GenBank/DDBJ databases">
        <authorList>
            <person name="Ichikawa N."/>
            <person name="Kimura A."/>
            <person name="Kitahashi Y."/>
            <person name="Uohara A."/>
        </authorList>
    </citation>
    <scope>NUCLEOTIDE SEQUENCE [LARGE SCALE GENOMIC DNA]</scope>
    <source>
        <strain evidence="2 3">NBRC 108639</strain>
    </source>
</reference>
<feature type="region of interest" description="Disordered" evidence="1">
    <location>
        <begin position="1"/>
        <end position="42"/>
    </location>
</feature>
<evidence type="ECO:0000313" key="2">
    <source>
        <dbReference type="EMBL" id="GFJ76646.1"/>
    </source>
</evidence>
<gene>
    <name evidence="2" type="ORF">Phou_008260</name>
</gene>
<feature type="compositionally biased region" description="Gly residues" evidence="1">
    <location>
        <begin position="20"/>
        <end position="35"/>
    </location>
</feature>
<sequence length="187" mass="17852">MITDPVSGTTRPGVVTKPGTGPGSEPSGGGGGETGGTTAPPAPAVTGLTVAVTVDPTACTYSASALVTVSAATTVTYRVTWSDGGGGTSSAEFTGAGGGTLSTPSSVSHGAGPVWVQVDVLTPTAVSQRGSGELPASCSPTTPSPEPEPSPMTSPSSPNPAPGADQNNPASEPTLSQPPQGPASTTP</sequence>
<feature type="compositionally biased region" description="Pro residues" evidence="1">
    <location>
        <begin position="142"/>
        <end position="161"/>
    </location>
</feature>
<feature type="compositionally biased region" description="Low complexity" evidence="1">
    <location>
        <begin position="8"/>
        <end position="19"/>
    </location>
</feature>
<feature type="compositionally biased region" description="Polar residues" evidence="1">
    <location>
        <begin position="165"/>
        <end position="187"/>
    </location>
</feature>
<name>A0A6V8K3V2_9ACTN</name>
<evidence type="ECO:0000313" key="3">
    <source>
        <dbReference type="Proteomes" id="UP000482800"/>
    </source>
</evidence>
<feature type="region of interest" description="Disordered" evidence="1">
    <location>
        <begin position="127"/>
        <end position="187"/>
    </location>
</feature>
<reference evidence="2 3" key="1">
    <citation type="submission" date="2020-03" db="EMBL/GenBank/DDBJ databases">
        <title>Whole genome shotgun sequence of Phytohabitans houttuyneae NBRC 108639.</title>
        <authorList>
            <person name="Komaki H."/>
            <person name="Tamura T."/>
        </authorList>
    </citation>
    <scope>NUCLEOTIDE SEQUENCE [LARGE SCALE GENOMIC DNA]</scope>
    <source>
        <strain evidence="2 3">NBRC 108639</strain>
    </source>
</reference>
<feature type="region of interest" description="Disordered" evidence="1">
    <location>
        <begin position="82"/>
        <end position="108"/>
    </location>
</feature>
<organism evidence="2 3">
    <name type="scientific">Phytohabitans houttuyneae</name>
    <dbReference type="NCBI Taxonomy" id="1076126"/>
    <lineage>
        <taxon>Bacteria</taxon>
        <taxon>Bacillati</taxon>
        <taxon>Actinomycetota</taxon>
        <taxon>Actinomycetes</taxon>
        <taxon>Micromonosporales</taxon>
        <taxon>Micromonosporaceae</taxon>
    </lineage>
</organism>
<dbReference type="RefSeq" id="WP_173053637.1">
    <property type="nucleotide sequence ID" value="NZ_BLPF01000001.1"/>
</dbReference>
<dbReference type="Proteomes" id="UP000482800">
    <property type="component" value="Unassembled WGS sequence"/>
</dbReference>
<comment type="caution">
    <text evidence="2">The sequence shown here is derived from an EMBL/GenBank/DDBJ whole genome shotgun (WGS) entry which is preliminary data.</text>
</comment>
<accession>A0A6V8K3V2</accession>
<keyword evidence="3" id="KW-1185">Reference proteome</keyword>
<dbReference type="EMBL" id="BLPF01000001">
    <property type="protein sequence ID" value="GFJ76646.1"/>
    <property type="molecule type" value="Genomic_DNA"/>
</dbReference>
<proteinExistence type="predicted"/>
<protein>
    <submittedName>
        <fullName evidence="2">Uncharacterized protein</fullName>
    </submittedName>
</protein>